<feature type="signal peptide" evidence="1">
    <location>
        <begin position="1"/>
        <end position="25"/>
    </location>
</feature>
<keyword evidence="1" id="KW-0732">Signal</keyword>
<keyword evidence="4" id="KW-1185">Reference proteome</keyword>
<evidence type="ECO:0000256" key="1">
    <source>
        <dbReference type="SAM" id="SignalP"/>
    </source>
</evidence>
<evidence type="ECO:0000313" key="3">
    <source>
        <dbReference type="EMBL" id="SHN54253.1"/>
    </source>
</evidence>
<evidence type="ECO:0000313" key="4">
    <source>
        <dbReference type="Proteomes" id="UP000186469"/>
    </source>
</evidence>
<protein>
    <submittedName>
        <fullName evidence="3">Iron complex transport system substrate-binding protein</fullName>
    </submittedName>
</protein>
<dbReference type="InterPro" id="IPR002491">
    <property type="entry name" value="ABC_transptr_periplasmic_BD"/>
</dbReference>
<dbReference type="PANTHER" id="PTHR30535:SF34">
    <property type="entry name" value="MOLYBDATE-BINDING PROTEIN MOLA"/>
    <property type="match status" value="1"/>
</dbReference>
<dbReference type="RefSeq" id="WP_072696221.1">
    <property type="nucleotide sequence ID" value="NZ_FRDI01000003.1"/>
</dbReference>
<dbReference type="Proteomes" id="UP000186469">
    <property type="component" value="Unassembled WGS sequence"/>
</dbReference>
<sequence>MIKIKGICYYCSVFLFVMFVCSAQAEEKNIQLGDINNQFTIVDATQTQVILNKPAQKIVILYAGFESLLRPLNKMNCVINRTDTTSMELKNLPSIGTHMHPNFEQIIALNPDLVLQLYSERPESKQIVKQLRGFGLNVAVFKLETFEDIFTSLKQLAILSDAKMSANELDSLCRLNLSTESLDELETSKNLGAYIAYKLRNKLALLDDVLKKYSLSLKPRVFVELRYPNLLGAGKNSLQHEIISRAGGRNVLETYSQRLVKLDEETLLMLDPELVIMQQGAMYQEPVSLSERPVLKALNKSKTLVVNSLAYSHPSLASIDAVFELAIFLHPELSETIKSIK</sequence>
<dbReference type="OrthoDB" id="9787772at2"/>
<organism evidence="3 4">
    <name type="scientific">Desulfovibrio litoralis DSM 11393</name>
    <dbReference type="NCBI Taxonomy" id="1121455"/>
    <lineage>
        <taxon>Bacteria</taxon>
        <taxon>Pseudomonadati</taxon>
        <taxon>Thermodesulfobacteriota</taxon>
        <taxon>Desulfovibrionia</taxon>
        <taxon>Desulfovibrionales</taxon>
        <taxon>Desulfovibrionaceae</taxon>
        <taxon>Desulfovibrio</taxon>
    </lineage>
</organism>
<dbReference type="STRING" id="1121455.SAMN02745728_00513"/>
<dbReference type="AlphaFoldDB" id="A0A1M7S758"/>
<dbReference type="Gene3D" id="3.40.50.1980">
    <property type="entry name" value="Nitrogenase molybdenum iron protein domain"/>
    <property type="match status" value="2"/>
</dbReference>
<reference evidence="3 4" key="1">
    <citation type="submission" date="2016-12" db="EMBL/GenBank/DDBJ databases">
        <authorList>
            <person name="Song W.-J."/>
            <person name="Kurnit D.M."/>
        </authorList>
    </citation>
    <scope>NUCLEOTIDE SEQUENCE [LARGE SCALE GENOMIC DNA]</scope>
    <source>
        <strain evidence="3 4">DSM 11393</strain>
    </source>
</reference>
<gene>
    <name evidence="3" type="ORF">SAMN02745728_00513</name>
</gene>
<dbReference type="InterPro" id="IPR050902">
    <property type="entry name" value="ABC_Transporter_SBP"/>
</dbReference>
<proteinExistence type="predicted"/>
<evidence type="ECO:0000259" key="2">
    <source>
        <dbReference type="PROSITE" id="PS50983"/>
    </source>
</evidence>
<feature type="domain" description="Fe/B12 periplasmic-binding" evidence="2">
    <location>
        <begin position="57"/>
        <end position="333"/>
    </location>
</feature>
<dbReference type="EMBL" id="FRDI01000003">
    <property type="protein sequence ID" value="SHN54253.1"/>
    <property type="molecule type" value="Genomic_DNA"/>
</dbReference>
<feature type="chain" id="PRO_5012748804" evidence="1">
    <location>
        <begin position="26"/>
        <end position="341"/>
    </location>
</feature>
<dbReference type="PROSITE" id="PS50983">
    <property type="entry name" value="FE_B12_PBP"/>
    <property type="match status" value="1"/>
</dbReference>
<dbReference type="PANTHER" id="PTHR30535">
    <property type="entry name" value="VITAMIN B12-BINDING PROTEIN"/>
    <property type="match status" value="1"/>
</dbReference>
<accession>A0A1M7S758</accession>
<dbReference type="SUPFAM" id="SSF53807">
    <property type="entry name" value="Helical backbone' metal receptor"/>
    <property type="match status" value="1"/>
</dbReference>
<name>A0A1M7S758_9BACT</name>